<protein>
    <submittedName>
        <fullName evidence="2">Uncharacterized protein</fullName>
    </submittedName>
</protein>
<evidence type="ECO:0000256" key="1">
    <source>
        <dbReference type="SAM" id="Phobius"/>
    </source>
</evidence>
<accession>F2BE93</accession>
<keyword evidence="1" id="KW-0472">Membrane</keyword>
<dbReference type="EMBL" id="AFAY01000043">
    <property type="protein sequence ID" value="EGF10250.1"/>
    <property type="molecule type" value="Genomic_DNA"/>
</dbReference>
<evidence type="ECO:0000313" key="3">
    <source>
        <dbReference type="Proteomes" id="UP000004105"/>
    </source>
</evidence>
<gene>
    <name evidence="2" type="ORF">HMPREF9123_2049</name>
</gene>
<dbReference type="HOGENOM" id="CLU_2082268_0_0_4"/>
<feature type="transmembrane region" description="Helical" evidence="1">
    <location>
        <begin position="52"/>
        <end position="81"/>
    </location>
</feature>
<keyword evidence="3" id="KW-1185">Reference proteome</keyword>
<feature type="transmembrane region" description="Helical" evidence="1">
    <location>
        <begin position="21"/>
        <end position="40"/>
    </location>
</feature>
<comment type="caution">
    <text evidence="2">The sequence shown here is derived from an EMBL/GenBank/DDBJ whole genome shotgun (WGS) entry which is preliminary data.</text>
</comment>
<keyword evidence="1" id="KW-0812">Transmembrane</keyword>
<dbReference type="AlphaFoldDB" id="F2BE93"/>
<proteinExistence type="predicted"/>
<organism evidence="2 3">
    <name type="scientific">Neisseria bacilliformis ATCC BAA-1200</name>
    <dbReference type="NCBI Taxonomy" id="888742"/>
    <lineage>
        <taxon>Bacteria</taxon>
        <taxon>Pseudomonadati</taxon>
        <taxon>Pseudomonadota</taxon>
        <taxon>Betaproteobacteria</taxon>
        <taxon>Neisseriales</taxon>
        <taxon>Neisseriaceae</taxon>
        <taxon>Neisseria</taxon>
    </lineage>
</organism>
<sequence>MFRLLFAFDWRQLPKKFFQSLLSVLFKLFKKGFSYFFIGFRFSKSLLATRQFAFAIFFFGNAAFAFGAVHPFAVLFFHIILGRYKEVVRSVNCFRRSFMFGLACKCRRHGSRHQCND</sequence>
<name>F2BE93_9NEIS</name>
<reference evidence="2 3" key="1">
    <citation type="submission" date="2011-02" db="EMBL/GenBank/DDBJ databases">
        <authorList>
            <person name="Muzny D."/>
            <person name="Qin X."/>
            <person name="Deng J."/>
            <person name="Jiang H."/>
            <person name="Liu Y."/>
            <person name="Qu J."/>
            <person name="Song X.-Z."/>
            <person name="Zhang L."/>
            <person name="Thornton R."/>
            <person name="Coyle M."/>
            <person name="Francisco L."/>
            <person name="Jackson L."/>
            <person name="Javaid M."/>
            <person name="Korchina V."/>
            <person name="Kovar C."/>
            <person name="Mata R."/>
            <person name="Mathew T."/>
            <person name="Ngo R."/>
            <person name="Nguyen L."/>
            <person name="Nguyen N."/>
            <person name="Okwuonu G."/>
            <person name="Ongeri F."/>
            <person name="Pham C."/>
            <person name="Simmons D."/>
            <person name="Wilczek-Boney K."/>
            <person name="Hale W."/>
            <person name="Jakkamsetti A."/>
            <person name="Pham P."/>
            <person name="Ruth R."/>
            <person name="San Lucas F."/>
            <person name="Warren J."/>
            <person name="Zhang J."/>
            <person name="Zhao Z."/>
            <person name="Zhou C."/>
            <person name="Zhu D."/>
            <person name="Lee S."/>
            <person name="Bess C."/>
            <person name="Blankenburg K."/>
            <person name="Forbes L."/>
            <person name="Fu Q."/>
            <person name="Gubbala S."/>
            <person name="Hirani K."/>
            <person name="Jayaseelan J.C."/>
            <person name="Lara F."/>
            <person name="Munidasa M."/>
            <person name="Palculict T."/>
            <person name="Patil S."/>
            <person name="Pu L.-L."/>
            <person name="Saada N."/>
            <person name="Tang L."/>
            <person name="Weissenberger G."/>
            <person name="Zhu Y."/>
            <person name="Hemphill L."/>
            <person name="Shang Y."/>
            <person name="Youmans B."/>
            <person name="Ayvaz T."/>
            <person name="Ross M."/>
            <person name="Santibanez J."/>
            <person name="Aqrawi P."/>
            <person name="Gross S."/>
            <person name="Joshi V."/>
            <person name="Fowler G."/>
            <person name="Nazareth L."/>
            <person name="Reid J."/>
            <person name="Worley K."/>
            <person name="Petrosino J."/>
            <person name="Highlander S."/>
            <person name="Gibbs R."/>
        </authorList>
    </citation>
    <scope>NUCLEOTIDE SEQUENCE [LARGE SCALE GENOMIC DNA]</scope>
    <source>
        <strain evidence="2 3">ATCC BAA-1200</strain>
    </source>
</reference>
<evidence type="ECO:0000313" key="2">
    <source>
        <dbReference type="EMBL" id="EGF10250.1"/>
    </source>
</evidence>
<dbReference type="Proteomes" id="UP000004105">
    <property type="component" value="Unassembled WGS sequence"/>
</dbReference>
<keyword evidence="1" id="KW-1133">Transmembrane helix</keyword>